<evidence type="ECO:0000313" key="2">
    <source>
        <dbReference type="EMBL" id="KAG7156171.1"/>
    </source>
</evidence>
<evidence type="ECO:0000313" key="5">
    <source>
        <dbReference type="Proteomes" id="UP000747542"/>
    </source>
</evidence>
<comment type="caution">
    <text evidence="4">The sequence shown here is derived from an EMBL/GenBank/DDBJ whole genome shotgun (WGS) entry which is preliminary data.</text>
</comment>
<feature type="compositionally biased region" description="Acidic residues" evidence="1">
    <location>
        <begin position="119"/>
        <end position="129"/>
    </location>
</feature>
<organism evidence="4 5">
    <name type="scientific">Homarus americanus</name>
    <name type="common">American lobster</name>
    <dbReference type="NCBI Taxonomy" id="6706"/>
    <lineage>
        <taxon>Eukaryota</taxon>
        <taxon>Metazoa</taxon>
        <taxon>Ecdysozoa</taxon>
        <taxon>Arthropoda</taxon>
        <taxon>Crustacea</taxon>
        <taxon>Multicrustacea</taxon>
        <taxon>Malacostraca</taxon>
        <taxon>Eumalacostraca</taxon>
        <taxon>Eucarida</taxon>
        <taxon>Decapoda</taxon>
        <taxon>Pleocyemata</taxon>
        <taxon>Astacidea</taxon>
        <taxon>Nephropoidea</taxon>
        <taxon>Nephropidae</taxon>
        <taxon>Homarus</taxon>
    </lineage>
</organism>
<gene>
    <name evidence="2" type="ORF">Hamer_G027972</name>
    <name evidence="3" type="ORF">Hamer_G028618</name>
    <name evidence="4" type="ORF">Hamer_G029941</name>
</gene>
<accession>A0A8J5NFN3</accession>
<dbReference type="EMBL" id="JAHLQT010001032">
    <property type="protein sequence ID" value="KAG7177928.1"/>
    <property type="molecule type" value="Genomic_DNA"/>
</dbReference>
<evidence type="ECO:0000313" key="4">
    <source>
        <dbReference type="EMBL" id="KAG7177928.1"/>
    </source>
</evidence>
<dbReference type="Proteomes" id="UP000747542">
    <property type="component" value="Unassembled WGS sequence"/>
</dbReference>
<protein>
    <submittedName>
        <fullName evidence="4">Uncharacterized protein</fullName>
    </submittedName>
</protein>
<feature type="compositionally biased region" description="Basic and acidic residues" evidence="1">
    <location>
        <begin position="86"/>
        <end position="107"/>
    </location>
</feature>
<evidence type="ECO:0000256" key="1">
    <source>
        <dbReference type="SAM" id="MobiDB-lite"/>
    </source>
</evidence>
<dbReference type="AlphaFoldDB" id="A0A8J5NFN3"/>
<keyword evidence="5" id="KW-1185">Reference proteome</keyword>
<dbReference type="EMBL" id="JAHLQT010039699">
    <property type="protein sequence ID" value="KAG7156171.1"/>
    <property type="molecule type" value="Genomic_DNA"/>
</dbReference>
<evidence type="ECO:0000313" key="3">
    <source>
        <dbReference type="EMBL" id="KAG7163810.1"/>
    </source>
</evidence>
<reference evidence="4" key="1">
    <citation type="journal article" date="2021" name="Sci. Adv.">
        <title>The American lobster genome reveals insights on longevity, neural, and immune adaptations.</title>
        <authorList>
            <person name="Polinski J.M."/>
            <person name="Zimin A.V."/>
            <person name="Clark K.F."/>
            <person name="Kohn A.B."/>
            <person name="Sadowski N."/>
            <person name="Timp W."/>
            <person name="Ptitsyn A."/>
            <person name="Khanna P."/>
            <person name="Romanova D.Y."/>
            <person name="Williams P."/>
            <person name="Greenwood S.J."/>
            <person name="Moroz L.L."/>
            <person name="Walt D.R."/>
            <person name="Bodnar A.G."/>
        </authorList>
    </citation>
    <scope>NUCLEOTIDE SEQUENCE</scope>
    <source>
        <strain evidence="4">GMGI-L3</strain>
    </source>
</reference>
<name>A0A8J5NFN3_HOMAM</name>
<proteinExistence type="predicted"/>
<sequence>MMLMKKNEDRRRADDPGIMKFKSELSLTMKFYKNTVFKDMAAAKKGKTQAEQDAIDTDILFMKSMLSDRVATYSGVNKVLKEKVQERQKRQMREEKRQEREQCDHVENVQADIDSPISSDEDDDIDEASTAEPKRKHR</sequence>
<feature type="region of interest" description="Disordered" evidence="1">
    <location>
        <begin position="86"/>
        <end position="138"/>
    </location>
</feature>
<dbReference type="EMBL" id="JAHLQT010026212">
    <property type="protein sequence ID" value="KAG7163810.1"/>
    <property type="molecule type" value="Genomic_DNA"/>
</dbReference>